<dbReference type="SUPFAM" id="SSF47090">
    <property type="entry name" value="PGBD-like"/>
    <property type="match status" value="1"/>
</dbReference>
<dbReference type="CDD" id="cd16913">
    <property type="entry name" value="YkuD_like"/>
    <property type="match status" value="1"/>
</dbReference>
<evidence type="ECO:0000256" key="5">
    <source>
        <dbReference type="ARBA" id="ARBA00023316"/>
    </source>
</evidence>
<gene>
    <name evidence="7" type="ORF">UFOPK2958_00503</name>
</gene>
<dbReference type="InterPro" id="IPR036366">
    <property type="entry name" value="PGBDSf"/>
</dbReference>
<dbReference type="UniPathway" id="UPA00219"/>
<dbReference type="AlphaFoldDB" id="A0A6J6W9M6"/>
<evidence type="ECO:0000313" key="7">
    <source>
        <dbReference type="EMBL" id="CAB4780569.1"/>
    </source>
</evidence>
<dbReference type="PROSITE" id="PS52029">
    <property type="entry name" value="LD_TPASE"/>
    <property type="match status" value="1"/>
</dbReference>
<dbReference type="GO" id="GO:0008360">
    <property type="term" value="P:regulation of cell shape"/>
    <property type="evidence" value="ECO:0007669"/>
    <property type="project" value="UniProtKB-KW"/>
</dbReference>
<dbReference type="GO" id="GO:0071555">
    <property type="term" value="P:cell wall organization"/>
    <property type="evidence" value="ECO:0007669"/>
    <property type="project" value="UniProtKB-KW"/>
</dbReference>
<protein>
    <submittedName>
        <fullName evidence="7">Unannotated protein</fullName>
    </submittedName>
</protein>
<comment type="pathway">
    <text evidence="1">Cell wall biogenesis; peptidoglycan biosynthesis.</text>
</comment>
<reference evidence="7" key="1">
    <citation type="submission" date="2020-05" db="EMBL/GenBank/DDBJ databases">
        <authorList>
            <person name="Chiriac C."/>
            <person name="Salcher M."/>
            <person name="Ghai R."/>
            <person name="Kavagutti S V."/>
        </authorList>
    </citation>
    <scope>NUCLEOTIDE SEQUENCE</scope>
</reference>
<keyword evidence="3" id="KW-0133">Cell shape</keyword>
<dbReference type="GO" id="GO:0016740">
    <property type="term" value="F:transferase activity"/>
    <property type="evidence" value="ECO:0007669"/>
    <property type="project" value="UniProtKB-KW"/>
</dbReference>
<dbReference type="PANTHER" id="PTHR30582">
    <property type="entry name" value="L,D-TRANSPEPTIDASE"/>
    <property type="match status" value="1"/>
</dbReference>
<accession>A0A6J6W9M6</accession>
<evidence type="ECO:0000259" key="6">
    <source>
        <dbReference type="PROSITE" id="PS52029"/>
    </source>
</evidence>
<evidence type="ECO:0000256" key="4">
    <source>
        <dbReference type="ARBA" id="ARBA00022984"/>
    </source>
</evidence>
<dbReference type="Pfam" id="PF01471">
    <property type="entry name" value="PG_binding_1"/>
    <property type="match status" value="1"/>
</dbReference>
<keyword evidence="2" id="KW-0808">Transferase</keyword>
<proteinExistence type="predicted"/>
<sequence>MLLTSHRFTKTFGVAVSTTMLATGLLVPAAFAGPAPTSSTSTTSTTVPFNKLQLGSSGPAVLALQLKLASTGYWIGNANGHFTDLTQQAVFALQKANGLNRDGIVNRWTSAALDRAVLPTPKTTTGLVIEVSLSKQILMIVENHKIIKIFNISSGGGYSYATGHGYSTLAVTPTGTYHVYYQVDKWDIGPLGGLYRPKYFSGGIAVHGSYSVPPQPASHGCVRISLAAMDWLWKSPYIPMGTRVVVYQ</sequence>
<dbReference type="SUPFAM" id="SSF141523">
    <property type="entry name" value="L,D-transpeptidase catalytic domain-like"/>
    <property type="match status" value="1"/>
</dbReference>
<dbReference type="InterPro" id="IPR036365">
    <property type="entry name" value="PGBD-like_sf"/>
</dbReference>
<keyword evidence="5" id="KW-0961">Cell wall biogenesis/degradation</keyword>
<dbReference type="GO" id="GO:0005576">
    <property type="term" value="C:extracellular region"/>
    <property type="evidence" value="ECO:0007669"/>
    <property type="project" value="TreeGrafter"/>
</dbReference>
<dbReference type="InterPro" id="IPR005490">
    <property type="entry name" value="LD_TPept_cat_dom"/>
</dbReference>
<dbReference type="PANTHER" id="PTHR30582:SF2">
    <property type="entry name" value="L,D-TRANSPEPTIDASE YCIB-RELATED"/>
    <property type="match status" value="1"/>
</dbReference>
<dbReference type="InterPro" id="IPR038063">
    <property type="entry name" value="Transpep_catalytic_dom"/>
</dbReference>
<dbReference type="GO" id="GO:0071972">
    <property type="term" value="F:peptidoglycan L,D-transpeptidase activity"/>
    <property type="evidence" value="ECO:0007669"/>
    <property type="project" value="TreeGrafter"/>
</dbReference>
<dbReference type="Gene3D" id="2.40.440.10">
    <property type="entry name" value="L,D-transpeptidase catalytic domain-like"/>
    <property type="match status" value="1"/>
</dbReference>
<organism evidence="7">
    <name type="scientific">freshwater metagenome</name>
    <dbReference type="NCBI Taxonomy" id="449393"/>
    <lineage>
        <taxon>unclassified sequences</taxon>
        <taxon>metagenomes</taxon>
        <taxon>ecological metagenomes</taxon>
    </lineage>
</organism>
<dbReference type="EMBL" id="CAFAAB010000041">
    <property type="protein sequence ID" value="CAB4780569.1"/>
    <property type="molecule type" value="Genomic_DNA"/>
</dbReference>
<dbReference type="InterPro" id="IPR002477">
    <property type="entry name" value="Peptidoglycan-bd-like"/>
</dbReference>
<dbReference type="GO" id="GO:0018104">
    <property type="term" value="P:peptidoglycan-protein cross-linking"/>
    <property type="evidence" value="ECO:0007669"/>
    <property type="project" value="TreeGrafter"/>
</dbReference>
<dbReference type="Gene3D" id="1.10.101.10">
    <property type="entry name" value="PGBD-like superfamily/PGBD"/>
    <property type="match status" value="1"/>
</dbReference>
<evidence type="ECO:0000256" key="3">
    <source>
        <dbReference type="ARBA" id="ARBA00022960"/>
    </source>
</evidence>
<name>A0A6J6W9M6_9ZZZZ</name>
<dbReference type="Pfam" id="PF03734">
    <property type="entry name" value="YkuD"/>
    <property type="match status" value="1"/>
</dbReference>
<evidence type="ECO:0000256" key="1">
    <source>
        <dbReference type="ARBA" id="ARBA00004752"/>
    </source>
</evidence>
<evidence type="ECO:0000256" key="2">
    <source>
        <dbReference type="ARBA" id="ARBA00022679"/>
    </source>
</evidence>
<feature type="domain" description="L,D-TPase catalytic" evidence="6">
    <location>
        <begin position="127"/>
        <end position="247"/>
    </location>
</feature>
<keyword evidence="4" id="KW-0573">Peptidoglycan synthesis</keyword>
<dbReference type="InterPro" id="IPR050979">
    <property type="entry name" value="LD-transpeptidase"/>
</dbReference>